<sequence>MPERTTTSRRRRRLVRGASATLVLLGVGVYALVHYESGSRSEPHCAVRGEDPDSEPHTLSPAQAANAAVIAAVGTSRGLPERAVTIAIATAMQESSLRNLDYGDRDSLGLFQQRPSMGWGSEEQVTDPVYAAGAFYDRLVEIPAYEELPLTEAAQEVQRSAFPDEYAKHEDNATLLSGALTGRVPGALSCVTGNDPRAGDPAELERELAADFAGRATVERSEGSGSDSGSGSGELTVALAEAGGEATSDPGWELAHWLVARAGQLGVSEVSWDGLRWESARSDDGWREDSSADGDGAAATDDSGESGNSGGNSRGTVRLSLVTSTE</sequence>
<name>A0A3M2L8A3_9ACTN</name>
<feature type="region of interest" description="Disordered" evidence="1">
    <location>
        <begin position="215"/>
        <end position="234"/>
    </location>
</feature>
<dbReference type="RefSeq" id="WP_122399181.1">
    <property type="nucleotide sequence ID" value="NZ_RFFJ01000183.1"/>
</dbReference>
<dbReference type="InterPro" id="IPR058593">
    <property type="entry name" value="ARB_07466-like_C"/>
</dbReference>
<dbReference type="Pfam" id="PF26571">
    <property type="entry name" value="VldE"/>
    <property type="match status" value="1"/>
</dbReference>
<evidence type="ECO:0000313" key="3">
    <source>
        <dbReference type="EMBL" id="RMI33831.1"/>
    </source>
</evidence>
<protein>
    <submittedName>
        <fullName evidence="3">Heavy metal transporter</fullName>
    </submittedName>
</protein>
<evidence type="ECO:0000313" key="4">
    <source>
        <dbReference type="Proteomes" id="UP000278673"/>
    </source>
</evidence>
<feature type="region of interest" description="Disordered" evidence="1">
    <location>
        <begin position="276"/>
        <end position="326"/>
    </location>
</feature>
<gene>
    <name evidence="3" type="ORF">EBN88_24160</name>
</gene>
<accession>A0A3M2L8A3</accession>
<organism evidence="3 4">
    <name type="scientific">Streptomyces triticirhizae</name>
    <dbReference type="NCBI Taxonomy" id="2483353"/>
    <lineage>
        <taxon>Bacteria</taxon>
        <taxon>Bacillati</taxon>
        <taxon>Actinomycetota</taxon>
        <taxon>Actinomycetes</taxon>
        <taxon>Kitasatosporales</taxon>
        <taxon>Streptomycetaceae</taxon>
        <taxon>Streptomyces</taxon>
    </lineage>
</organism>
<dbReference type="Proteomes" id="UP000278673">
    <property type="component" value="Unassembled WGS sequence"/>
</dbReference>
<evidence type="ECO:0000259" key="2">
    <source>
        <dbReference type="Pfam" id="PF26571"/>
    </source>
</evidence>
<feature type="compositionally biased region" description="Basic and acidic residues" evidence="1">
    <location>
        <begin position="276"/>
        <end position="290"/>
    </location>
</feature>
<feature type="domain" description="ARB-07466-like C-terminal" evidence="2">
    <location>
        <begin position="224"/>
        <end position="290"/>
    </location>
</feature>
<dbReference type="AlphaFoldDB" id="A0A3M2L8A3"/>
<reference evidence="3 4" key="1">
    <citation type="submission" date="2018-10" db="EMBL/GenBank/DDBJ databases">
        <title>Isolation, diversity and antifungal activity of actinobacteria from wheat.</title>
        <authorList>
            <person name="Han C."/>
        </authorList>
    </citation>
    <scope>NUCLEOTIDE SEQUENCE [LARGE SCALE GENOMIC DNA]</scope>
    <source>
        <strain evidence="3 4">NEAU-YY642</strain>
    </source>
</reference>
<proteinExistence type="predicted"/>
<dbReference type="EMBL" id="RFFJ01000183">
    <property type="protein sequence ID" value="RMI33831.1"/>
    <property type="molecule type" value="Genomic_DNA"/>
</dbReference>
<evidence type="ECO:0000256" key="1">
    <source>
        <dbReference type="SAM" id="MobiDB-lite"/>
    </source>
</evidence>
<comment type="caution">
    <text evidence="3">The sequence shown here is derived from an EMBL/GenBank/DDBJ whole genome shotgun (WGS) entry which is preliminary data.</text>
</comment>
<keyword evidence="4" id="KW-1185">Reference proteome</keyword>